<sequence>MRVAEGVVGACADDGQARVDGAQEFGCGGAGTVVGDLEDVGAEGRTGTQQGALSRGLDIAGEQDAPSGRMRDEDDRAIVGGIRIQWTRAG</sequence>
<accession>A0A4U8W6Z3</accession>
<protein>
    <submittedName>
        <fullName evidence="1">Uncharacterized protein</fullName>
    </submittedName>
</protein>
<organism evidence="1 2">
    <name type="scientific">Nocardia cyriacigeorgica</name>
    <dbReference type="NCBI Taxonomy" id="135487"/>
    <lineage>
        <taxon>Bacteria</taxon>
        <taxon>Bacillati</taxon>
        <taxon>Actinomycetota</taxon>
        <taxon>Actinomycetes</taxon>
        <taxon>Mycobacteriales</taxon>
        <taxon>Nocardiaceae</taxon>
        <taxon>Nocardia</taxon>
    </lineage>
</organism>
<proteinExistence type="predicted"/>
<gene>
    <name evidence="1" type="ORF">NCTC10797_05777</name>
</gene>
<evidence type="ECO:0000313" key="2">
    <source>
        <dbReference type="Proteomes" id="UP000290439"/>
    </source>
</evidence>
<reference evidence="1 2" key="1">
    <citation type="submission" date="2019-02" db="EMBL/GenBank/DDBJ databases">
        <authorList>
            <consortium name="Pathogen Informatics"/>
        </authorList>
    </citation>
    <scope>NUCLEOTIDE SEQUENCE [LARGE SCALE GENOMIC DNA]</scope>
    <source>
        <strain evidence="1 2">3012STDY6756504</strain>
    </source>
</reference>
<dbReference type="AlphaFoldDB" id="A0A4U8W6Z3"/>
<dbReference type="EMBL" id="LR215973">
    <property type="protein sequence ID" value="VFB01947.1"/>
    <property type="molecule type" value="Genomic_DNA"/>
</dbReference>
<evidence type="ECO:0000313" key="1">
    <source>
        <dbReference type="EMBL" id="VFB01947.1"/>
    </source>
</evidence>
<name>A0A4U8W6Z3_9NOCA</name>
<dbReference type="Proteomes" id="UP000290439">
    <property type="component" value="Chromosome"/>
</dbReference>